<evidence type="ECO:0000313" key="1">
    <source>
        <dbReference type="EMBL" id="OAJ67873.1"/>
    </source>
</evidence>
<dbReference type="EMBL" id="LUTU01000006">
    <property type="protein sequence ID" value="OAJ67873.1"/>
    <property type="molecule type" value="Genomic_DNA"/>
</dbReference>
<protein>
    <submittedName>
        <fullName evidence="1">Uncharacterized protein</fullName>
    </submittedName>
</protein>
<reference evidence="1 2" key="1">
    <citation type="submission" date="2016-03" db="EMBL/GenBank/DDBJ databases">
        <title>Draft genome sequence of Gluconobacter cerinus strain CECT 9110.</title>
        <authorList>
            <person name="Sainz F."/>
            <person name="Mas A."/>
            <person name="Torija M.J."/>
        </authorList>
    </citation>
    <scope>NUCLEOTIDE SEQUENCE [LARGE SCALE GENOMIC DNA]</scope>
    <source>
        <strain evidence="1 2">CECT 9110</strain>
    </source>
</reference>
<dbReference type="Proteomes" id="UP000077786">
    <property type="component" value="Unassembled WGS sequence"/>
</dbReference>
<accession>A0A1B6VKX6</accession>
<dbReference type="OrthoDB" id="7272469at2"/>
<sequence>MARLYDRQKVVLQATDGKILLDTGVVPGSVDDFASRLRSFLPVGWFPAAPQDLEEETAPVLVAVLRGFSAVLAGIWTLLDECQQQTRLITMSGPFLDMLAADYFGPAGLTRRTSELDRDYRTRIVSSLVAQKNTRESVFNALLSITGVAPTILEPLNAADCHALASLAAPAGGGGYGYGSAGLRYGSRHGGQFFVETALGHAADAHVIYQTIEKTAASGITGWVKVSK</sequence>
<dbReference type="PIRSF" id="PIRSF028438">
    <property type="entry name" value="UCP028438"/>
    <property type="match status" value="1"/>
</dbReference>
<dbReference type="AlphaFoldDB" id="A0A1B6VKX6"/>
<organism evidence="1 2">
    <name type="scientific">Gluconobacter cerinus</name>
    <dbReference type="NCBI Taxonomy" id="38307"/>
    <lineage>
        <taxon>Bacteria</taxon>
        <taxon>Pseudomonadati</taxon>
        <taxon>Pseudomonadota</taxon>
        <taxon>Alphaproteobacteria</taxon>
        <taxon>Acetobacterales</taxon>
        <taxon>Acetobacteraceae</taxon>
        <taxon>Gluconobacter</taxon>
    </lineage>
</organism>
<gene>
    <name evidence="1" type="ORF">A0123_01512</name>
</gene>
<dbReference type="PATRIC" id="fig|38307.3.peg.1551"/>
<proteinExistence type="predicted"/>
<dbReference type="InterPro" id="IPR016884">
    <property type="entry name" value="UCP028438"/>
</dbReference>
<comment type="caution">
    <text evidence="1">The sequence shown here is derived from an EMBL/GenBank/DDBJ whole genome shotgun (WGS) entry which is preliminary data.</text>
</comment>
<name>A0A1B6VKX6_9PROT</name>
<evidence type="ECO:0000313" key="2">
    <source>
        <dbReference type="Proteomes" id="UP000077786"/>
    </source>
</evidence>
<dbReference type="RefSeq" id="WP_064274259.1">
    <property type="nucleotide sequence ID" value="NZ_JACRVY010000007.1"/>
</dbReference>